<sequence>MPEIKKYTITEPWLDLSCALGEAPFFNETRNELRFVDIEKDAVHYVNLDTSSHKEWSLMYNIGITADIEGNDDEFLFGGKLGYGLFNRSTGEHRIIKNFWTDEKDPETKEHRCRSNDGSVDSKGRFFVGTMNDQATVPEFTDEGVLFRLDPDLSLHRMKEGVTIPNGMSWTSDNKTMYFTDSPSQKIMAYPYDEATGKISFNQGKVFFTCPIEGGVPDGHCQDEHGFLWVACHGTARVYRLDLNGNIVAEIELPTRCVTCPAFCGTELVVTSAAEQEPEKHPWSKRYGGAVFKIDVGVRGKPLNKFKMNGKA</sequence>
<dbReference type="STRING" id="112498.A0A2D3V3C1"/>
<dbReference type="Gene3D" id="2.120.10.30">
    <property type="entry name" value="TolB, C-terminal domain"/>
    <property type="match status" value="1"/>
</dbReference>
<feature type="active site" description="Proton donor/acceptor" evidence="2">
    <location>
        <position position="218"/>
    </location>
</feature>
<evidence type="ECO:0000256" key="3">
    <source>
        <dbReference type="PIRSR" id="PIRSR605511-2"/>
    </source>
</evidence>
<evidence type="ECO:0000259" key="4">
    <source>
        <dbReference type="Pfam" id="PF08450"/>
    </source>
</evidence>
<keyword evidence="3" id="KW-0862">Zinc</keyword>
<dbReference type="OrthoDB" id="423498at2759"/>
<dbReference type="PANTHER" id="PTHR10907">
    <property type="entry name" value="REGUCALCIN"/>
    <property type="match status" value="1"/>
</dbReference>
<comment type="cofactor">
    <cofactor evidence="3">
        <name>Zn(2+)</name>
        <dbReference type="ChEBI" id="CHEBI:29105"/>
    </cofactor>
    <text evidence="3">Binds 1 divalent metal cation per subunit.</text>
</comment>
<feature type="binding site" evidence="3">
    <location>
        <position position="166"/>
    </location>
    <ligand>
        <name>a divalent metal cation</name>
        <dbReference type="ChEBI" id="CHEBI:60240"/>
    </ligand>
</feature>
<dbReference type="Pfam" id="PF08450">
    <property type="entry name" value="SGL"/>
    <property type="match status" value="1"/>
</dbReference>
<dbReference type="GO" id="GO:0005509">
    <property type="term" value="F:calcium ion binding"/>
    <property type="evidence" value="ECO:0007669"/>
    <property type="project" value="TreeGrafter"/>
</dbReference>
<feature type="binding site" evidence="3">
    <location>
        <position position="116"/>
    </location>
    <ligand>
        <name>substrate</name>
    </ligand>
</feature>
<accession>A0A2D3V3C1</accession>
<feature type="binding site" evidence="3">
    <location>
        <position position="114"/>
    </location>
    <ligand>
        <name>substrate</name>
    </ligand>
</feature>
<feature type="domain" description="SMP-30/Gluconolactonase/LRE-like region" evidence="4">
    <location>
        <begin position="20"/>
        <end position="273"/>
    </location>
</feature>
<evidence type="ECO:0000313" key="5">
    <source>
        <dbReference type="EMBL" id="CZT16994.1"/>
    </source>
</evidence>
<dbReference type="RefSeq" id="XP_023623887.1">
    <property type="nucleotide sequence ID" value="XM_023768119.1"/>
</dbReference>
<dbReference type="EMBL" id="FJUY01000003">
    <property type="protein sequence ID" value="CZT16994.1"/>
    <property type="molecule type" value="Genomic_DNA"/>
</dbReference>
<proteinExistence type="inferred from homology"/>
<evidence type="ECO:0000313" key="6">
    <source>
        <dbReference type="Proteomes" id="UP000225277"/>
    </source>
</evidence>
<dbReference type="AlphaFoldDB" id="A0A2D3V3C1"/>
<evidence type="ECO:0000256" key="1">
    <source>
        <dbReference type="ARBA" id="ARBA00008853"/>
    </source>
</evidence>
<organism evidence="5 6">
    <name type="scientific">Ramularia collo-cygni</name>
    <dbReference type="NCBI Taxonomy" id="112498"/>
    <lineage>
        <taxon>Eukaryota</taxon>
        <taxon>Fungi</taxon>
        <taxon>Dikarya</taxon>
        <taxon>Ascomycota</taxon>
        <taxon>Pezizomycotina</taxon>
        <taxon>Dothideomycetes</taxon>
        <taxon>Dothideomycetidae</taxon>
        <taxon>Mycosphaerellales</taxon>
        <taxon>Mycosphaerellaceae</taxon>
        <taxon>Ramularia</taxon>
    </lineage>
</organism>
<gene>
    <name evidence="5" type="ORF">RCC_02826</name>
</gene>
<dbReference type="InterPro" id="IPR011042">
    <property type="entry name" value="6-blade_b-propeller_TolB-like"/>
</dbReference>
<dbReference type="InterPro" id="IPR013658">
    <property type="entry name" value="SGL"/>
</dbReference>
<evidence type="ECO:0000256" key="2">
    <source>
        <dbReference type="PIRSR" id="PIRSR605511-1"/>
    </source>
</evidence>
<protein>
    <submittedName>
        <fullName evidence="5">Related to gluconolactonase</fullName>
    </submittedName>
</protein>
<feature type="binding site" evidence="3">
    <location>
        <position position="218"/>
    </location>
    <ligand>
        <name>a divalent metal cation</name>
        <dbReference type="ChEBI" id="CHEBI:60240"/>
    </ligand>
</feature>
<comment type="similarity">
    <text evidence="1">Belongs to the SMP-30/CGR1 family.</text>
</comment>
<dbReference type="PRINTS" id="PR01790">
    <property type="entry name" value="SMP30FAMILY"/>
</dbReference>
<dbReference type="GO" id="GO:0004341">
    <property type="term" value="F:gluconolactonase activity"/>
    <property type="evidence" value="ECO:0007669"/>
    <property type="project" value="TreeGrafter"/>
</dbReference>
<dbReference type="SUPFAM" id="SSF63829">
    <property type="entry name" value="Calcium-dependent phosphotriesterase"/>
    <property type="match status" value="1"/>
</dbReference>
<dbReference type="Proteomes" id="UP000225277">
    <property type="component" value="Unassembled WGS sequence"/>
</dbReference>
<keyword evidence="6" id="KW-1185">Reference proteome</keyword>
<dbReference type="GeneID" id="35598037"/>
<dbReference type="InterPro" id="IPR005511">
    <property type="entry name" value="SMP-30"/>
</dbReference>
<name>A0A2D3V3C1_9PEZI</name>
<keyword evidence="3" id="KW-0479">Metal-binding</keyword>
<dbReference type="PANTHER" id="PTHR10907:SF47">
    <property type="entry name" value="REGUCALCIN"/>
    <property type="match status" value="1"/>
</dbReference>
<reference evidence="5 6" key="1">
    <citation type="submission" date="2016-03" db="EMBL/GenBank/DDBJ databases">
        <authorList>
            <person name="Ploux O."/>
        </authorList>
    </citation>
    <scope>NUCLEOTIDE SEQUENCE [LARGE SCALE GENOMIC DNA]</scope>
    <source>
        <strain evidence="5 6">URUG2</strain>
    </source>
</reference>
<feature type="binding site" evidence="3">
    <location>
        <position position="22"/>
    </location>
    <ligand>
        <name>a divalent metal cation</name>
        <dbReference type="ChEBI" id="CHEBI:60240"/>
    </ligand>
</feature>